<dbReference type="RefSeq" id="WP_073318990.1">
    <property type="nucleotide sequence ID" value="NZ_FQYP01000008.1"/>
</dbReference>
<accession>A0A1M6IW05</accession>
<organism evidence="1 2">
    <name type="scientific">Aquimarina spongiae</name>
    <dbReference type="NCBI Taxonomy" id="570521"/>
    <lineage>
        <taxon>Bacteria</taxon>
        <taxon>Pseudomonadati</taxon>
        <taxon>Bacteroidota</taxon>
        <taxon>Flavobacteriia</taxon>
        <taxon>Flavobacteriales</taxon>
        <taxon>Flavobacteriaceae</taxon>
        <taxon>Aquimarina</taxon>
    </lineage>
</organism>
<dbReference type="Proteomes" id="UP000184432">
    <property type="component" value="Unassembled WGS sequence"/>
</dbReference>
<gene>
    <name evidence="1" type="ORF">SAMN04488508_10897</name>
</gene>
<reference evidence="2" key="1">
    <citation type="submission" date="2016-11" db="EMBL/GenBank/DDBJ databases">
        <authorList>
            <person name="Varghese N."/>
            <person name="Submissions S."/>
        </authorList>
    </citation>
    <scope>NUCLEOTIDE SEQUENCE [LARGE SCALE GENOMIC DNA]</scope>
    <source>
        <strain evidence="2">DSM 22623</strain>
    </source>
</reference>
<proteinExistence type="predicted"/>
<keyword evidence="2" id="KW-1185">Reference proteome</keyword>
<dbReference type="OrthoDB" id="1241436at2"/>
<dbReference type="STRING" id="570521.SAMN04488508_10897"/>
<evidence type="ECO:0000313" key="2">
    <source>
        <dbReference type="Proteomes" id="UP000184432"/>
    </source>
</evidence>
<dbReference type="EMBL" id="FQYP01000008">
    <property type="protein sequence ID" value="SHJ38592.1"/>
    <property type="molecule type" value="Genomic_DNA"/>
</dbReference>
<name>A0A1M6IW05_9FLAO</name>
<evidence type="ECO:0000313" key="1">
    <source>
        <dbReference type="EMBL" id="SHJ38592.1"/>
    </source>
</evidence>
<protein>
    <submittedName>
        <fullName evidence="1">Uncharacterized protein</fullName>
    </submittedName>
</protein>
<sequence>MERVEEHMNELINIINQIIELDKENSLKKHLGFDIKKNAQNFKSFMDSGWWCCFLLGHRKFGKYDVALRLTPNANWNNWNLVRVNSKNSAYTISNNIFSLPILRQRMLAEHDKVFVEFKDRFEKFESEVKPTYEILGILDQLDFMRVYVNDSTNIPNGTDGVDRYLKFLYRYDSSESHKIFREKLSEMIKLKDLMPNSVTGQDFGAWDQLFRNIVARRGVDYSNAIPLDQLSPILWNAFVLPHGFDTVGHQLSHYPDTGTPPEILIKDIARLLTADYYEFSSSITEHPLYSAAKAISEKGGSYVGVEHAEAAAILDDKLKDPVGAWNALVSAAFWAGINNGGEKMQITLWDQAIWLSKKEDWKDVYSVLSYQRKIYEEIK</sequence>
<dbReference type="AlphaFoldDB" id="A0A1M6IW05"/>